<feature type="region of interest" description="Disordered" evidence="13">
    <location>
        <begin position="131"/>
        <end position="150"/>
    </location>
</feature>
<feature type="transmembrane region" description="Helical" evidence="14">
    <location>
        <begin position="89"/>
        <end position="114"/>
    </location>
</feature>
<protein>
    <recommendedName>
        <fullName evidence="4">cytochrome-c oxidase</fullName>
        <ecNumber evidence="4">7.1.1.9</ecNumber>
    </recommendedName>
    <alternativeName>
        <fullName evidence="11">Cytochrome aa3 subunit 4</fullName>
    </alternativeName>
    <alternativeName>
        <fullName evidence="10">Cytochrome c oxidase polypeptide IV</fullName>
    </alternativeName>
</protein>
<feature type="transmembrane region" description="Helical" evidence="14">
    <location>
        <begin position="31"/>
        <end position="51"/>
    </location>
</feature>
<sequence>MRTEARLFTGVAVFFAVTAAGYGWFSEEPAGTAVLAIAFLMAALVAFFLHVQYRRRGRRAQDRGNAEVVETAGPVEFLPPHSPWPITTALGSVIVALGVVYGLWLFLLGLGVLAHGVFGMVFQYAGRHDRAGQGSSSPLPDGGSSPTRSR</sequence>
<accession>A0ABP6EBA5</accession>
<evidence type="ECO:0000256" key="1">
    <source>
        <dbReference type="ARBA" id="ARBA00002536"/>
    </source>
</evidence>
<comment type="catalytic activity">
    <reaction evidence="12">
        <text>4 Fe(II)-[cytochrome c] + O2 + 8 H(+)(in) = 4 Fe(III)-[cytochrome c] + 2 H2O + 4 H(+)(out)</text>
        <dbReference type="Rhea" id="RHEA:11436"/>
        <dbReference type="Rhea" id="RHEA-COMP:10350"/>
        <dbReference type="Rhea" id="RHEA-COMP:14399"/>
        <dbReference type="ChEBI" id="CHEBI:15377"/>
        <dbReference type="ChEBI" id="CHEBI:15378"/>
        <dbReference type="ChEBI" id="CHEBI:15379"/>
        <dbReference type="ChEBI" id="CHEBI:29033"/>
        <dbReference type="ChEBI" id="CHEBI:29034"/>
        <dbReference type="EC" id="7.1.1.9"/>
    </reaction>
</comment>
<keyword evidence="6 14" id="KW-0812">Transmembrane</keyword>
<gene>
    <name evidence="15" type="ORF">GCM10010307_85840</name>
</gene>
<evidence type="ECO:0000256" key="6">
    <source>
        <dbReference type="ARBA" id="ARBA00022692"/>
    </source>
</evidence>
<evidence type="ECO:0000313" key="16">
    <source>
        <dbReference type="Proteomes" id="UP001500151"/>
    </source>
</evidence>
<comment type="similarity">
    <text evidence="3">Belongs to the cytochrome c oxidase bacterial subunit CtaF family.</text>
</comment>
<evidence type="ECO:0000256" key="5">
    <source>
        <dbReference type="ARBA" id="ARBA00022475"/>
    </source>
</evidence>
<dbReference type="EC" id="7.1.1.9" evidence="4"/>
<name>A0ABP6EBA5_9ACTN</name>
<evidence type="ECO:0000256" key="3">
    <source>
        <dbReference type="ARBA" id="ARBA00006870"/>
    </source>
</evidence>
<dbReference type="Proteomes" id="UP001500151">
    <property type="component" value="Unassembled WGS sequence"/>
</dbReference>
<evidence type="ECO:0000256" key="9">
    <source>
        <dbReference type="ARBA" id="ARBA00023136"/>
    </source>
</evidence>
<dbReference type="PIRSF" id="PIRSF017385">
    <property type="entry name" value="CtaF"/>
    <property type="match status" value="1"/>
</dbReference>
<evidence type="ECO:0000256" key="8">
    <source>
        <dbReference type="ARBA" id="ARBA00022989"/>
    </source>
</evidence>
<evidence type="ECO:0000256" key="14">
    <source>
        <dbReference type="SAM" id="Phobius"/>
    </source>
</evidence>
<reference evidence="16" key="1">
    <citation type="journal article" date="2019" name="Int. J. Syst. Evol. Microbiol.">
        <title>The Global Catalogue of Microorganisms (GCM) 10K type strain sequencing project: providing services to taxonomists for standard genome sequencing and annotation.</title>
        <authorList>
            <consortium name="The Broad Institute Genomics Platform"/>
            <consortium name="The Broad Institute Genome Sequencing Center for Infectious Disease"/>
            <person name="Wu L."/>
            <person name="Ma J."/>
        </authorList>
    </citation>
    <scope>NUCLEOTIDE SEQUENCE [LARGE SCALE GENOMIC DNA]</scope>
    <source>
        <strain evidence="16">JCM 4524</strain>
    </source>
</reference>
<keyword evidence="8 14" id="KW-1133">Transmembrane helix</keyword>
<organism evidence="15 16">
    <name type="scientific">Streptomyces vastus</name>
    <dbReference type="NCBI Taxonomy" id="285451"/>
    <lineage>
        <taxon>Bacteria</taxon>
        <taxon>Bacillati</taxon>
        <taxon>Actinomycetota</taxon>
        <taxon>Actinomycetes</taxon>
        <taxon>Kitasatosporales</taxon>
        <taxon>Streptomycetaceae</taxon>
        <taxon>Streptomyces</taxon>
    </lineage>
</organism>
<dbReference type="Pfam" id="PF12270">
    <property type="entry name" value="Cyt_c_ox_IV"/>
    <property type="match status" value="1"/>
</dbReference>
<keyword evidence="9 14" id="KW-0472">Membrane</keyword>
<feature type="transmembrane region" description="Helical" evidence="14">
    <location>
        <begin position="7"/>
        <end position="25"/>
    </location>
</feature>
<dbReference type="EMBL" id="BAAASJ010000125">
    <property type="protein sequence ID" value="GAA2664378.1"/>
    <property type="molecule type" value="Genomic_DNA"/>
</dbReference>
<comment type="caution">
    <text evidence="15">The sequence shown here is derived from an EMBL/GenBank/DDBJ whole genome shotgun (WGS) entry which is preliminary data.</text>
</comment>
<evidence type="ECO:0000256" key="2">
    <source>
        <dbReference type="ARBA" id="ARBA00004651"/>
    </source>
</evidence>
<evidence type="ECO:0000256" key="13">
    <source>
        <dbReference type="SAM" id="MobiDB-lite"/>
    </source>
</evidence>
<keyword evidence="5" id="KW-1003">Cell membrane</keyword>
<dbReference type="RefSeq" id="WP_344397101.1">
    <property type="nucleotide sequence ID" value="NZ_BAAASJ010000125.1"/>
</dbReference>
<comment type="subcellular location">
    <subcellularLocation>
        <location evidence="2">Cell membrane</location>
        <topology evidence="2">Multi-pass membrane protein</topology>
    </subcellularLocation>
</comment>
<comment type="function">
    <text evidence="1">Part of cytochrome c oxidase, its function is unknown.</text>
</comment>
<keyword evidence="7" id="KW-1278">Translocase</keyword>
<evidence type="ECO:0000256" key="4">
    <source>
        <dbReference type="ARBA" id="ARBA00012949"/>
    </source>
</evidence>
<dbReference type="InterPro" id="IPR021050">
    <property type="entry name" value="Cyt_c_oxidase_su4_actinobac"/>
</dbReference>
<feature type="compositionally biased region" description="Low complexity" evidence="13">
    <location>
        <begin position="134"/>
        <end position="150"/>
    </location>
</feature>
<evidence type="ECO:0000256" key="12">
    <source>
        <dbReference type="ARBA" id="ARBA00047816"/>
    </source>
</evidence>
<evidence type="ECO:0000313" key="15">
    <source>
        <dbReference type="EMBL" id="GAA2664378.1"/>
    </source>
</evidence>
<evidence type="ECO:0000256" key="10">
    <source>
        <dbReference type="ARBA" id="ARBA00031366"/>
    </source>
</evidence>
<keyword evidence="16" id="KW-1185">Reference proteome</keyword>
<proteinExistence type="inferred from homology"/>
<evidence type="ECO:0000256" key="11">
    <source>
        <dbReference type="ARBA" id="ARBA00031401"/>
    </source>
</evidence>
<evidence type="ECO:0000256" key="7">
    <source>
        <dbReference type="ARBA" id="ARBA00022967"/>
    </source>
</evidence>